<organism evidence="1 2">
    <name type="scientific">Planomicrobium soli</name>
    <dbReference type="NCBI Taxonomy" id="1176648"/>
    <lineage>
        <taxon>Bacteria</taxon>
        <taxon>Bacillati</taxon>
        <taxon>Bacillota</taxon>
        <taxon>Bacilli</taxon>
        <taxon>Bacillales</taxon>
        <taxon>Caryophanaceae</taxon>
        <taxon>Planomicrobium</taxon>
    </lineage>
</organism>
<protein>
    <submittedName>
        <fullName evidence="1">Uncharacterized protein</fullName>
    </submittedName>
</protein>
<gene>
    <name evidence="1" type="ORF">B0H99_105260</name>
</gene>
<dbReference type="OrthoDB" id="2919467at2"/>
<name>A0A2P8H2N6_9BACL</name>
<dbReference type="RefSeq" id="WP_106533252.1">
    <property type="nucleotide sequence ID" value="NZ_PYAT01000005.1"/>
</dbReference>
<evidence type="ECO:0000313" key="1">
    <source>
        <dbReference type="EMBL" id="PSL40482.1"/>
    </source>
</evidence>
<keyword evidence="2" id="KW-1185">Reference proteome</keyword>
<sequence>MAAFQEQEQILMAYYVQYYRGATTAEVKELDKRLRDEIGEDEYDRAMNELVEQGLVLGIEGVEEREKEGLEAPMATREGILYISEALSLQSDMVEETILYYFDKYLQASEENGLELTLEPIKAYIDESIKEHQEEKPNSNQP</sequence>
<dbReference type="Proteomes" id="UP000242682">
    <property type="component" value="Unassembled WGS sequence"/>
</dbReference>
<dbReference type="EMBL" id="PYAT01000005">
    <property type="protein sequence ID" value="PSL40482.1"/>
    <property type="molecule type" value="Genomic_DNA"/>
</dbReference>
<dbReference type="AlphaFoldDB" id="A0A2P8H2N6"/>
<comment type="caution">
    <text evidence="1">The sequence shown here is derived from an EMBL/GenBank/DDBJ whole genome shotgun (WGS) entry which is preliminary data.</text>
</comment>
<accession>A0A2P8H2N6</accession>
<evidence type="ECO:0000313" key="2">
    <source>
        <dbReference type="Proteomes" id="UP000242682"/>
    </source>
</evidence>
<proteinExistence type="predicted"/>
<reference evidence="1 2" key="1">
    <citation type="submission" date="2018-03" db="EMBL/GenBank/DDBJ databases">
        <title>Genomic Encyclopedia of Type Strains, Phase III (KMG-III): the genomes of soil and plant-associated and newly described type strains.</title>
        <authorList>
            <person name="Whitman W."/>
        </authorList>
    </citation>
    <scope>NUCLEOTIDE SEQUENCE [LARGE SCALE GENOMIC DNA]</scope>
    <source>
        <strain evidence="1 2">CGMCC 1.12259</strain>
    </source>
</reference>